<dbReference type="STRING" id="590646.G3B6G3"/>
<dbReference type="eggNOG" id="ENOG502SEK2">
    <property type="taxonomic scope" value="Eukaryota"/>
</dbReference>
<sequence length="346" mass="38226">MQVMSSDDPLNTPIKKIKSLSIHSPDIKQIMVDKGYSNSISDKVLSEMNLRLDSIASLPSSPVRDDSAPISAPFDFNAVHNNHFNQMESIMSHYSIKRNPSELALHKKKRRTLTGIEESPVLASVPNAANRASPTRISPSKKSFNLNGMLSRKISVPKSRTPSPAKEFKRPVSFQRIAEVPSLQKNGSIPSLAPTLHKKSSIPTLSRRSSAQSLSDVPTLQKKSSIPTLQKKPSIPTLQKKPSIPTLKNKPSIPTLQNKYSIPTLQKKPSIPTLQKPSISTLQRPSLQNTVPVQRSSSRPFQISQPAPTTHTNHTPVHSTSSYANPTLSSSQKSLDRFARFKNKFR</sequence>
<evidence type="ECO:0000313" key="3">
    <source>
        <dbReference type="Proteomes" id="UP000000707"/>
    </source>
</evidence>
<feature type="compositionally biased region" description="Polar residues" evidence="1">
    <location>
        <begin position="201"/>
        <end position="228"/>
    </location>
</feature>
<accession>G3B6G3</accession>
<proteinExistence type="predicted"/>
<evidence type="ECO:0000313" key="2">
    <source>
        <dbReference type="EMBL" id="EGV63459.1"/>
    </source>
</evidence>
<dbReference type="HOGENOM" id="CLU_044093_0_0_1"/>
<organism evidence="3">
    <name type="scientific">Candida tenuis (strain ATCC 10573 / BCRC 21748 / CBS 615 / JCM 9827 / NBRC 10315 / NRRL Y-1498 / VKM Y-70)</name>
    <name type="common">Yeast</name>
    <name type="synonym">Yamadazyma tenuis</name>
    <dbReference type="NCBI Taxonomy" id="590646"/>
    <lineage>
        <taxon>Eukaryota</taxon>
        <taxon>Fungi</taxon>
        <taxon>Dikarya</taxon>
        <taxon>Ascomycota</taxon>
        <taxon>Saccharomycotina</taxon>
        <taxon>Pichiomycetes</taxon>
        <taxon>Debaryomycetaceae</taxon>
        <taxon>Yamadazyma</taxon>
    </lineage>
</organism>
<feature type="region of interest" description="Disordered" evidence="1">
    <location>
        <begin position="185"/>
        <end position="346"/>
    </location>
</feature>
<reference evidence="2 3" key="1">
    <citation type="journal article" date="2011" name="Proc. Natl. Acad. Sci. U.S.A.">
        <title>Comparative genomics of xylose-fermenting fungi for enhanced biofuel production.</title>
        <authorList>
            <person name="Wohlbach D.J."/>
            <person name="Kuo A."/>
            <person name="Sato T.K."/>
            <person name="Potts K.M."/>
            <person name="Salamov A.A."/>
            <person name="LaButti K.M."/>
            <person name="Sun H."/>
            <person name="Clum A."/>
            <person name="Pangilinan J.L."/>
            <person name="Lindquist E.A."/>
            <person name="Lucas S."/>
            <person name="Lapidus A."/>
            <person name="Jin M."/>
            <person name="Gunawan C."/>
            <person name="Balan V."/>
            <person name="Dale B.E."/>
            <person name="Jeffries T.W."/>
            <person name="Zinkel R."/>
            <person name="Barry K.W."/>
            <person name="Grigoriev I.V."/>
            <person name="Gasch A.P."/>
        </authorList>
    </citation>
    <scope>NUCLEOTIDE SEQUENCE [LARGE SCALE GENOMIC DNA]</scope>
    <source>
        <strain evidence="3">ATCC 10573 / BCRC 21748 / CBS 615 / JCM 9827 / NBRC 10315 / NRRL Y-1498 / VKM Y-70</strain>
    </source>
</reference>
<name>G3B6G3_CANTC</name>
<dbReference type="OrthoDB" id="4024111at2759"/>
<protein>
    <submittedName>
        <fullName evidence="2">Uncharacterized protein</fullName>
    </submittedName>
</protein>
<keyword evidence="3" id="KW-1185">Reference proteome</keyword>
<feature type="compositionally biased region" description="Polar residues" evidence="1">
    <location>
        <begin position="252"/>
        <end position="264"/>
    </location>
</feature>
<dbReference type="AlphaFoldDB" id="G3B6G3"/>
<gene>
    <name evidence="2" type="ORF">CANTEDRAFT_135271</name>
</gene>
<evidence type="ECO:0000256" key="1">
    <source>
        <dbReference type="SAM" id="MobiDB-lite"/>
    </source>
</evidence>
<dbReference type="Proteomes" id="UP000000707">
    <property type="component" value="Unassembled WGS sequence"/>
</dbReference>
<dbReference type="EMBL" id="GL996524">
    <property type="protein sequence ID" value="EGV63459.1"/>
    <property type="molecule type" value="Genomic_DNA"/>
</dbReference>
<feature type="compositionally biased region" description="Polar residues" evidence="1">
    <location>
        <begin position="272"/>
        <end position="333"/>
    </location>
</feature>